<dbReference type="PANTHER" id="PTHR31299:SF0">
    <property type="entry name" value="ESTERASE, PUTATIVE (AFU_ORTHOLOGUE AFUA_1G05850)-RELATED"/>
    <property type="match status" value="1"/>
</dbReference>
<dbReference type="Proteomes" id="UP001595539">
    <property type="component" value="Unassembled WGS sequence"/>
</dbReference>
<accession>A0ABV7U5I1</accession>
<evidence type="ECO:0000313" key="1">
    <source>
        <dbReference type="EMBL" id="MFC3630328.1"/>
    </source>
</evidence>
<dbReference type="InterPro" id="IPR052036">
    <property type="entry name" value="Hydrolase/PRTase-associated"/>
</dbReference>
<organism evidence="1 2">
    <name type="scientific">Paracoccus angustae</name>
    <dbReference type="NCBI Taxonomy" id="1671480"/>
    <lineage>
        <taxon>Bacteria</taxon>
        <taxon>Pseudomonadati</taxon>
        <taxon>Pseudomonadota</taxon>
        <taxon>Alphaproteobacteria</taxon>
        <taxon>Rhodobacterales</taxon>
        <taxon>Paracoccaceae</taxon>
        <taxon>Paracoccus</taxon>
    </lineage>
</organism>
<sequence>MSAADGLAQAIAGGCTRLPPLDEAGFAAIADRWADCRVLMLGEASHGTAEFYQARAAITRRMIERHGVRIVAVEADWPDAAVLDRHVRGLPPRGNAERPFQRFPRWMWRNAPVAGLVDWMRDWNRDRAPEDQAGFHGLDMYNLSASIGAVLDYLDNTDPEAAVVARRRYGCLEPWTGQPAAYGRLAGSGYHGCEQAVVQQCRELLARALEGRDQLDAAQNARLVASAERYYRVMYRGGAEAWNLRDSHMADTLDHLLQAGGAGSKAVVWAHNSHIGDARRTEMGSRLGEHNLGQLARERWGAGVVLVGFGTHCGTVTAASDWNGKAQVMTVLPSQPDSFERLCHDSGISCFLLDFRNGGELAARLSQPFPQRFIGVIYRPENERVSHYMQAHAGQQYDGWIWFDRTQALVGGGNPGQQDDLPDTWPFGL</sequence>
<dbReference type="Gene3D" id="3.40.1660.10">
    <property type="entry name" value="EreA-like (biosynthetic domain)"/>
    <property type="match status" value="1"/>
</dbReference>
<dbReference type="RefSeq" id="WP_377761919.1">
    <property type="nucleotide sequence ID" value="NZ_JBHRXY010000009.1"/>
</dbReference>
<dbReference type="CDD" id="cd14728">
    <property type="entry name" value="Ere-like"/>
    <property type="match status" value="1"/>
</dbReference>
<dbReference type="PANTHER" id="PTHR31299">
    <property type="entry name" value="ESTERASE, PUTATIVE (AFU_ORTHOLOGUE AFUA_1G05850)-RELATED"/>
    <property type="match status" value="1"/>
</dbReference>
<dbReference type="Pfam" id="PF05139">
    <property type="entry name" value="Erythro_esteras"/>
    <property type="match status" value="1"/>
</dbReference>
<protein>
    <submittedName>
        <fullName evidence="1">Erythromycin esterase family protein</fullName>
    </submittedName>
</protein>
<dbReference type="PIRSF" id="PIRSF036794">
    <property type="entry name" value="UCP_erythr_ester"/>
    <property type="match status" value="1"/>
</dbReference>
<dbReference type="Gene3D" id="1.20.1440.30">
    <property type="entry name" value="Biosynthetic Protein domain"/>
    <property type="match status" value="1"/>
</dbReference>
<name>A0ABV7U5I1_9RHOB</name>
<comment type="caution">
    <text evidence="1">The sequence shown here is derived from an EMBL/GenBank/DDBJ whole genome shotgun (WGS) entry which is preliminary data.</text>
</comment>
<gene>
    <name evidence="1" type="ORF">ACFOM8_12825</name>
</gene>
<dbReference type="InterPro" id="IPR007815">
    <property type="entry name" value="Emycin_Estase"/>
</dbReference>
<keyword evidence="2" id="KW-1185">Reference proteome</keyword>
<dbReference type="Gene3D" id="3.30.1870.10">
    <property type="entry name" value="EreA-like, domain 2"/>
    <property type="match status" value="1"/>
</dbReference>
<dbReference type="InterPro" id="IPR014622">
    <property type="entry name" value="UCP036794_erythomycin"/>
</dbReference>
<dbReference type="EMBL" id="JBHRXY010000009">
    <property type="protein sequence ID" value="MFC3630328.1"/>
    <property type="molecule type" value="Genomic_DNA"/>
</dbReference>
<proteinExistence type="predicted"/>
<dbReference type="SUPFAM" id="SSF159501">
    <property type="entry name" value="EreA/ChaN-like"/>
    <property type="match status" value="1"/>
</dbReference>
<reference evidence="2" key="1">
    <citation type="journal article" date="2019" name="Int. J. Syst. Evol. Microbiol.">
        <title>The Global Catalogue of Microorganisms (GCM) 10K type strain sequencing project: providing services to taxonomists for standard genome sequencing and annotation.</title>
        <authorList>
            <consortium name="The Broad Institute Genomics Platform"/>
            <consortium name="The Broad Institute Genome Sequencing Center for Infectious Disease"/>
            <person name="Wu L."/>
            <person name="Ma J."/>
        </authorList>
    </citation>
    <scope>NUCLEOTIDE SEQUENCE [LARGE SCALE GENOMIC DNA]</scope>
    <source>
        <strain evidence="2">KCTC 42473</strain>
    </source>
</reference>
<evidence type="ECO:0000313" key="2">
    <source>
        <dbReference type="Proteomes" id="UP001595539"/>
    </source>
</evidence>